<feature type="transmembrane region" description="Helical" evidence="2">
    <location>
        <begin position="365"/>
        <end position="391"/>
    </location>
</feature>
<evidence type="ECO:0000256" key="2">
    <source>
        <dbReference type="SAM" id="Phobius"/>
    </source>
</evidence>
<feature type="transmembrane region" description="Helical" evidence="2">
    <location>
        <begin position="443"/>
        <end position="464"/>
    </location>
</feature>
<dbReference type="PANTHER" id="PTHR32063:SF33">
    <property type="entry name" value="RND SUPERFAMILY EFFLUX PUMP PERMEASE COMPONENT"/>
    <property type="match status" value="1"/>
</dbReference>
<dbReference type="RefSeq" id="WP_330108178.1">
    <property type="nucleotide sequence ID" value="NZ_JAZDQT010000002.1"/>
</dbReference>
<proteinExistence type="predicted"/>
<gene>
    <name evidence="3" type="ORF">VRU48_12130</name>
</gene>
<organism evidence="3 4">
    <name type="scientific">Pedobacter albus</name>
    <dbReference type="NCBI Taxonomy" id="3113905"/>
    <lineage>
        <taxon>Bacteria</taxon>
        <taxon>Pseudomonadati</taxon>
        <taxon>Bacteroidota</taxon>
        <taxon>Sphingobacteriia</taxon>
        <taxon>Sphingobacteriales</taxon>
        <taxon>Sphingobacteriaceae</taxon>
        <taxon>Pedobacter</taxon>
    </lineage>
</organism>
<keyword evidence="1" id="KW-0175">Coiled coil</keyword>
<dbReference type="Pfam" id="PF00873">
    <property type="entry name" value="ACR_tran"/>
    <property type="match status" value="1"/>
</dbReference>
<protein>
    <submittedName>
        <fullName evidence="3">Efflux RND transporter permease subunit</fullName>
    </submittedName>
</protein>
<feature type="transmembrane region" description="Helical" evidence="2">
    <location>
        <begin position="1000"/>
        <end position="1025"/>
    </location>
</feature>
<feature type="transmembrane region" description="Helical" evidence="2">
    <location>
        <begin position="340"/>
        <end position="359"/>
    </location>
</feature>
<dbReference type="InterPro" id="IPR027463">
    <property type="entry name" value="AcrB_DN_DC_subdom"/>
</dbReference>
<feature type="transmembrane region" description="Helical" evidence="2">
    <location>
        <begin position="471"/>
        <end position="493"/>
    </location>
</feature>
<dbReference type="Gene3D" id="3.30.2090.10">
    <property type="entry name" value="Multidrug efflux transporter AcrB TolC docking domain, DN and DC subdomains"/>
    <property type="match status" value="2"/>
</dbReference>
<feature type="transmembrane region" description="Helical" evidence="2">
    <location>
        <begin position="970"/>
        <end position="994"/>
    </location>
</feature>
<dbReference type="SUPFAM" id="SSF82866">
    <property type="entry name" value="Multidrug efflux transporter AcrB transmembrane domain"/>
    <property type="match status" value="2"/>
</dbReference>
<accession>A0ABU7I910</accession>
<evidence type="ECO:0000256" key="1">
    <source>
        <dbReference type="SAM" id="Coils"/>
    </source>
</evidence>
<feature type="transmembrane region" description="Helical" evidence="2">
    <location>
        <begin position="591"/>
        <end position="611"/>
    </location>
</feature>
<feature type="coiled-coil region" evidence="1">
    <location>
        <begin position="822"/>
        <end position="849"/>
    </location>
</feature>
<evidence type="ECO:0000313" key="4">
    <source>
        <dbReference type="Proteomes" id="UP001336835"/>
    </source>
</evidence>
<dbReference type="PANTHER" id="PTHR32063">
    <property type="match status" value="1"/>
</dbReference>
<evidence type="ECO:0000313" key="3">
    <source>
        <dbReference type="EMBL" id="MEE1945859.1"/>
    </source>
</evidence>
<dbReference type="Proteomes" id="UP001336835">
    <property type="component" value="Unassembled WGS sequence"/>
</dbReference>
<dbReference type="InterPro" id="IPR001036">
    <property type="entry name" value="Acrflvin-R"/>
</dbReference>
<keyword evidence="2" id="KW-0812">Transmembrane</keyword>
<sequence>MKDVNKEFKPSSWAIDNKTAIYIITIMITIAGLFAYNSTPKENFPEVIIPKIFIQTTYPGTSPENMETLVTKQLEKEIKGTQGLKKITSNSYQDFSIITAEFGTDVDIKDAKQRVKDAVDKAKPDLPSDLPDDPVVQDVNLSDLPIMYLNISGNFDLKKLKEYADDIQDRIEALPEISGVDIVGALDPEIQITVDMNKMAAAQITFTDIANVVGGENVNASGGTVKMDGLRRTLNIKKEFKNAEQIANLVVKTPTGASVYLRDIAEVKDAFKEQNSYARLYGKNVITLNVKKRSGQNLIEASDKINQIIADMKAHSLPKSLELKITGDQSDQTRVTLHDLINTIIIGFILVTIILMFFMGVTNALFVALSVPLSMFIAFLSMPFLGGLFGFSFTMNMIVLFSFLLGLGIVVDDAIVVIENTHRIFDNGKVPIVKAAKTAAGEVFVPVFSGTLTTLAPFFPLLFWPGIIGKFMFFLPVTLIVTLFASLIVAYIINPVFAVDFMAHDDHSANKKPHFDKKTTKNLLIMGIIALVGYVINIGLGNFVVFLALLYLLNHFFLTNAVKTFQNKIWPGFQNRYVKVLHWAVEHPKKLIWGTFGLFFLTLFVFVTLVGTGRQKIIFFPSADPNFVYVYVGMPVGTDQAYTNEVVRNVEQKVTKVLTKNGKIDPVVTSIISNVTVGVTDPQDEDQGEYPNKGKVTVAFVEFGKRNGVNTATYLDKIREAVKGIPGAQISVAQEQGGPPTAKPISIEITGDNLDSIVNTSERLKKYLVNKQIAGVEELRSDFQNNKPEVIFDIDRERANREGIYTGQIALDLRAALYGREISKFRDEKEDYEINVRAKDDQKNNLEVLRNMKMTYRDMAMGGQIRQVPISSFTNIDYVNTYGGIKRKQQKRIIILSSNVLSDANPNQVVANVTQEVAQFKAPRGVEIRMAGDQEEQAETMGFLLKAFLIAIGTILIILVTQFNSISKPIIILVEVLFSLIGVLGGCILFNMPFSVMMSMLGIVALIGIVVRNGILLVEFTELMVSQGMSVKDAVIEAGRTRMTPVLLTATATMLGLIPLAVGLNIDFVKLFTELNPHIYFGGDNVAFWGPLSWTMIFGLSFATFLTLILVPCMYIVMDKNSRAIKGWFKKKPAAVANPSATDEANDVTVH</sequence>
<feature type="transmembrane region" description="Helical" evidence="2">
    <location>
        <begin position="1046"/>
        <end position="1066"/>
    </location>
</feature>
<keyword evidence="2" id="KW-0472">Membrane</keyword>
<feature type="transmembrane region" description="Helical" evidence="2">
    <location>
        <begin position="398"/>
        <end position="418"/>
    </location>
</feature>
<dbReference type="Gene3D" id="3.30.70.1430">
    <property type="entry name" value="Multidrug efflux transporter AcrB pore domain"/>
    <property type="match status" value="2"/>
</dbReference>
<feature type="transmembrane region" description="Helical" evidence="2">
    <location>
        <begin position="1086"/>
        <end position="1117"/>
    </location>
</feature>
<name>A0ABU7I910_9SPHI</name>
<keyword evidence="2" id="KW-1133">Transmembrane helix</keyword>
<feature type="transmembrane region" description="Helical" evidence="2">
    <location>
        <begin position="523"/>
        <end position="553"/>
    </location>
</feature>
<keyword evidence="4" id="KW-1185">Reference proteome</keyword>
<dbReference type="Gene3D" id="1.20.1640.10">
    <property type="entry name" value="Multidrug efflux transporter AcrB transmembrane domain"/>
    <property type="match status" value="2"/>
</dbReference>
<dbReference type="PRINTS" id="PR00702">
    <property type="entry name" value="ACRIFLAVINRP"/>
</dbReference>
<dbReference type="Gene3D" id="3.30.70.1440">
    <property type="entry name" value="Multidrug efflux transporter AcrB pore domain"/>
    <property type="match status" value="1"/>
</dbReference>
<feature type="transmembrane region" description="Helical" evidence="2">
    <location>
        <begin position="20"/>
        <end position="36"/>
    </location>
</feature>
<reference evidence="3 4" key="1">
    <citation type="submission" date="2024-01" db="EMBL/GenBank/DDBJ databases">
        <title>Pedobacter sp. nov., isolated from fresh soil.</title>
        <authorList>
            <person name="Le N.T.T."/>
        </authorList>
    </citation>
    <scope>NUCLEOTIDE SEQUENCE [LARGE SCALE GENOMIC DNA]</scope>
    <source>
        <strain evidence="3 4">KR3-3</strain>
    </source>
</reference>
<dbReference type="EMBL" id="JAZDQT010000002">
    <property type="protein sequence ID" value="MEE1945859.1"/>
    <property type="molecule type" value="Genomic_DNA"/>
</dbReference>
<dbReference type="SUPFAM" id="SSF82693">
    <property type="entry name" value="Multidrug efflux transporter AcrB pore domain, PN1, PN2, PC1 and PC2 subdomains"/>
    <property type="match status" value="3"/>
</dbReference>
<feature type="transmembrane region" description="Helical" evidence="2">
    <location>
        <begin position="943"/>
        <end position="963"/>
    </location>
</feature>
<dbReference type="Gene3D" id="3.30.70.1320">
    <property type="entry name" value="Multidrug efflux transporter AcrB pore domain like"/>
    <property type="match status" value="1"/>
</dbReference>
<comment type="caution">
    <text evidence="3">The sequence shown here is derived from an EMBL/GenBank/DDBJ whole genome shotgun (WGS) entry which is preliminary data.</text>
</comment>
<dbReference type="SUPFAM" id="SSF82714">
    <property type="entry name" value="Multidrug efflux transporter AcrB TolC docking domain, DN and DC subdomains"/>
    <property type="match status" value="2"/>
</dbReference>